<evidence type="ECO:0000313" key="14">
    <source>
        <dbReference type="EMBL" id="NPT54693.1"/>
    </source>
</evidence>
<comment type="similarity">
    <text evidence="3 12">Belongs to the ExbD/TolR family.</text>
</comment>
<dbReference type="PANTHER" id="PTHR30558:SF12">
    <property type="entry name" value="BIOPOLYMER TRANSPORT PROTEIN EXBD"/>
    <property type="match status" value="1"/>
</dbReference>
<name>A0A972NJR2_9BURK</name>
<protein>
    <submittedName>
        <fullName evidence="14">Biopolymer transporter ExbD</fullName>
    </submittedName>
</protein>
<evidence type="ECO:0000256" key="10">
    <source>
        <dbReference type="ARBA" id="ARBA00022989"/>
    </source>
</evidence>
<keyword evidence="11 13" id="KW-0472">Membrane</keyword>
<organism evidence="14 15">
    <name type="scientific">Paraburkholderia elongata</name>
    <dbReference type="NCBI Taxonomy" id="2675747"/>
    <lineage>
        <taxon>Bacteria</taxon>
        <taxon>Pseudomonadati</taxon>
        <taxon>Pseudomonadota</taxon>
        <taxon>Betaproteobacteria</taxon>
        <taxon>Burkholderiales</taxon>
        <taxon>Burkholderiaceae</taxon>
        <taxon>Paraburkholderia</taxon>
    </lineage>
</organism>
<dbReference type="AlphaFoldDB" id="A0A972NJR2"/>
<evidence type="ECO:0000256" key="13">
    <source>
        <dbReference type="SAM" id="Phobius"/>
    </source>
</evidence>
<dbReference type="GO" id="GO:0015031">
    <property type="term" value="P:protein transport"/>
    <property type="evidence" value="ECO:0007669"/>
    <property type="project" value="UniProtKB-KW"/>
</dbReference>
<comment type="subcellular location">
    <subcellularLocation>
        <location evidence="2">Cell inner membrane</location>
        <topology evidence="2">Single-pass type II membrane protein</topology>
    </subcellularLocation>
    <subcellularLocation>
        <location evidence="12">Cell membrane</location>
        <topology evidence="12">Single-pass type II membrane protein</topology>
    </subcellularLocation>
</comment>
<keyword evidence="10 13" id="KW-1133">Transmembrane helix</keyword>
<comment type="subunit">
    <text evidence="4">The accessory proteins ExbB and ExbD seem to form a complex with TonB.</text>
</comment>
<keyword evidence="6" id="KW-1003">Cell membrane</keyword>
<evidence type="ECO:0000256" key="8">
    <source>
        <dbReference type="ARBA" id="ARBA00022692"/>
    </source>
</evidence>
<reference evidence="14 15" key="1">
    <citation type="submission" date="2019-11" db="EMBL/GenBank/DDBJ databases">
        <title>Metabolism of dissolved organic matter in forest soils.</title>
        <authorList>
            <person name="Cyle K.T."/>
            <person name="Wilhelm R.C."/>
            <person name="Martinez C.E."/>
        </authorList>
    </citation>
    <scope>NUCLEOTIDE SEQUENCE [LARGE SCALE GENOMIC DNA]</scope>
    <source>
        <strain evidence="14 15">5N</strain>
    </source>
</reference>
<feature type="transmembrane region" description="Helical" evidence="13">
    <location>
        <begin position="20"/>
        <end position="42"/>
    </location>
</feature>
<evidence type="ECO:0000256" key="7">
    <source>
        <dbReference type="ARBA" id="ARBA00022519"/>
    </source>
</evidence>
<dbReference type="Pfam" id="PF02472">
    <property type="entry name" value="ExbD"/>
    <property type="match status" value="1"/>
</dbReference>
<keyword evidence="5 12" id="KW-0813">Transport</keyword>
<comment type="caution">
    <text evidence="14">The sequence shown here is derived from an EMBL/GenBank/DDBJ whole genome shotgun (WGS) entry which is preliminary data.</text>
</comment>
<dbReference type="GO" id="GO:0005886">
    <property type="term" value="C:plasma membrane"/>
    <property type="evidence" value="ECO:0007669"/>
    <property type="project" value="UniProtKB-SubCell"/>
</dbReference>
<evidence type="ECO:0000256" key="1">
    <source>
        <dbReference type="ARBA" id="ARBA00003540"/>
    </source>
</evidence>
<evidence type="ECO:0000313" key="15">
    <source>
        <dbReference type="Proteomes" id="UP000655523"/>
    </source>
</evidence>
<evidence type="ECO:0000256" key="9">
    <source>
        <dbReference type="ARBA" id="ARBA00022927"/>
    </source>
</evidence>
<sequence length="152" mass="15974">MTSTSTSADRQGYAPLAEINVTPLVDVMLVLFVIFLVMAPLLTHAIRIDLPRVTASSPAPRDNTVTVSVDAHGGIDVDGHATTLEALDTLLAQRAARDAGLVVTLRSDQKEPFGNVARVLAAIGHSGIRHVAVVTADSNDADPAQTTDSVKR</sequence>
<dbReference type="Gene3D" id="3.30.420.270">
    <property type="match status" value="1"/>
</dbReference>
<dbReference type="Proteomes" id="UP000655523">
    <property type="component" value="Unassembled WGS sequence"/>
</dbReference>
<dbReference type="RefSeq" id="WP_172162358.1">
    <property type="nucleotide sequence ID" value="NZ_WOEZ01000043.1"/>
</dbReference>
<keyword evidence="9 12" id="KW-0653">Protein transport</keyword>
<dbReference type="PANTHER" id="PTHR30558">
    <property type="entry name" value="EXBD MEMBRANE COMPONENT OF PMF-DRIVEN MACROMOLECULE IMPORT SYSTEM"/>
    <property type="match status" value="1"/>
</dbReference>
<keyword evidence="15" id="KW-1185">Reference proteome</keyword>
<gene>
    <name evidence="14" type="ORF">GNZ13_08750</name>
</gene>
<keyword evidence="7" id="KW-0997">Cell inner membrane</keyword>
<evidence type="ECO:0000256" key="2">
    <source>
        <dbReference type="ARBA" id="ARBA00004249"/>
    </source>
</evidence>
<dbReference type="InterPro" id="IPR003400">
    <property type="entry name" value="ExbD"/>
</dbReference>
<dbReference type="EMBL" id="WOEZ01000043">
    <property type="protein sequence ID" value="NPT54693.1"/>
    <property type="molecule type" value="Genomic_DNA"/>
</dbReference>
<evidence type="ECO:0000256" key="5">
    <source>
        <dbReference type="ARBA" id="ARBA00022448"/>
    </source>
</evidence>
<dbReference type="GO" id="GO:0022857">
    <property type="term" value="F:transmembrane transporter activity"/>
    <property type="evidence" value="ECO:0007669"/>
    <property type="project" value="InterPro"/>
</dbReference>
<evidence type="ECO:0000256" key="12">
    <source>
        <dbReference type="RuleBase" id="RU003879"/>
    </source>
</evidence>
<keyword evidence="8 12" id="KW-0812">Transmembrane</keyword>
<accession>A0A972NJR2</accession>
<comment type="function">
    <text evidence="1">Involved in the TonB-dependent energy-dependent transport of various receptor-bound substrates.</text>
</comment>
<evidence type="ECO:0000256" key="4">
    <source>
        <dbReference type="ARBA" id="ARBA00011471"/>
    </source>
</evidence>
<evidence type="ECO:0000256" key="11">
    <source>
        <dbReference type="ARBA" id="ARBA00023136"/>
    </source>
</evidence>
<evidence type="ECO:0000256" key="6">
    <source>
        <dbReference type="ARBA" id="ARBA00022475"/>
    </source>
</evidence>
<evidence type="ECO:0000256" key="3">
    <source>
        <dbReference type="ARBA" id="ARBA00005811"/>
    </source>
</evidence>
<proteinExistence type="inferred from homology"/>